<dbReference type="InterPro" id="IPR001245">
    <property type="entry name" value="Ser-Thr/Tyr_kinase_cat_dom"/>
</dbReference>
<keyword evidence="3" id="KW-1185">Reference proteome</keyword>
<organism evidence="2 3">
    <name type="scientific">Ancylostoma duodenale</name>
    <dbReference type="NCBI Taxonomy" id="51022"/>
    <lineage>
        <taxon>Eukaryota</taxon>
        <taxon>Metazoa</taxon>
        <taxon>Ecdysozoa</taxon>
        <taxon>Nematoda</taxon>
        <taxon>Chromadorea</taxon>
        <taxon>Rhabditida</taxon>
        <taxon>Rhabditina</taxon>
        <taxon>Rhabditomorpha</taxon>
        <taxon>Strongyloidea</taxon>
        <taxon>Ancylostomatidae</taxon>
        <taxon>Ancylostomatinae</taxon>
        <taxon>Ancylostoma</taxon>
    </lineage>
</organism>
<evidence type="ECO:0000313" key="2">
    <source>
        <dbReference type="EMBL" id="KIH44751.1"/>
    </source>
</evidence>
<dbReference type="InterPro" id="IPR011009">
    <property type="entry name" value="Kinase-like_dom_sf"/>
</dbReference>
<reference evidence="2 3" key="1">
    <citation type="submission" date="2013-12" db="EMBL/GenBank/DDBJ databases">
        <title>Draft genome of the parsitic nematode Ancylostoma duodenale.</title>
        <authorList>
            <person name="Mitreva M."/>
        </authorList>
    </citation>
    <scope>NUCLEOTIDE SEQUENCE [LARGE SCALE GENOMIC DNA]</scope>
    <source>
        <strain evidence="2 3">Zhejiang</strain>
    </source>
</reference>
<dbReference type="EMBL" id="KN775770">
    <property type="protein sequence ID" value="KIH44751.1"/>
    <property type="molecule type" value="Genomic_DNA"/>
</dbReference>
<sequence length="68" mass="7668">MFFSYGIPMGHQKAWNTCTTTIACIGMLQQGYETTPTDSVVSSRSSELWDYSKKSDVFSFGVLLWEVC</sequence>
<accession>A0A0C2FIH3</accession>
<dbReference type="Proteomes" id="UP000054047">
    <property type="component" value="Unassembled WGS sequence"/>
</dbReference>
<evidence type="ECO:0000259" key="1">
    <source>
        <dbReference type="Pfam" id="PF07714"/>
    </source>
</evidence>
<evidence type="ECO:0000313" key="3">
    <source>
        <dbReference type="Proteomes" id="UP000054047"/>
    </source>
</evidence>
<dbReference type="Pfam" id="PF07714">
    <property type="entry name" value="PK_Tyr_Ser-Thr"/>
    <property type="match status" value="1"/>
</dbReference>
<dbReference type="GO" id="GO:0004672">
    <property type="term" value="F:protein kinase activity"/>
    <property type="evidence" value="ECO:0007669"/>
    <property type="project" value="InterPro"/>
</dbReference>
<dbReference type="AlphaFoldDB" id="A0A0C2FIH3"/>
<name>A0A0C2FIH3_9BILA</name>
<dbReference type="SUPFAM" id="SSF56112">
    <property type="entry name" value="Protein kinase-like (PK-like)"/>
    <property type="match status" value="1"/>
</dbReference>
<protein>
    <recommendedName>
        <fullName evidence="1">Serine-threonine/tyrosine-protein kinase catalytic domain-containing protein</fullName>
    </recommendedName>
</protein>
<feature type="domain" description="Serine-threonine/tyrosine-protein kinase catalytic" evidence="1">
    <location>
        <begin position="50"/>
        <end position="68"/>
    </location>
</feature>
<gene>
    <name evidence="2" type="ORF">ANCDUO_25221</name>
</gene>
<proteinExistence type="predicted"/>